<sequence length="292" mass="33021">MKATLNGLLDSITDLQDGFELFVAPISSKLSRGIASLPDELIGLVFKYACVEIGTKQAVWLSHVSRGFRRIAISEVDLWTTLHSRARPDEIETYLSRSRQADLYVVVNITPDDYNEDLLPFFTSCFASASRLKSFSITAELDDGEYPSNLVLSNELTDLDSGELEFPRLEELCISHYKKSRDGMHSDNFAFEDFSPSWDAPVLRTIRCRDYIPTPTATAFTSITSFSLQISLRSGNNVQNFGWLLEFLESASNLSNFDLEVFDADRFECEFLWCLTRQGVPPSPIFRFASRP</sequence>
<gene>
    <name evidence="1" type="ORF">SCHPADRAFT_411069</name>
</gene>
<dbReference type="InParanoid" id="A0A0H2RSX2"/>
<dbReference type="AlphaFoldDB" id="A0A0H2RSX2"/>
<keyword evidence="2" id="KW-1185">Reference proteome</keyword>
<evidence type="ECO:0000313" key="2">
    <source>
        <dbReference type="Proteomes" id="UP000053477"/>
    </source>
</evidence>
<dbReference type="Proteomes" id="UP000053477">
    <property type="component" value="Unassembled WGS sequence"/>
</dbReference>
<accession>A0A0H2RSX2</accession>
<protein>
    <recommendedName>
        <fullName evidence="3">F-box domain-containing protein</fullName>
    </recommendedName>
</protein>
<organism evidence="1 2">
    <name type="scientific">Schizopora paradoxa</name>
    <dbReference type="NCBI Taxonomy" id="27342"/>
    <lineage>
        <taxon>Eukaryota</taxon>
        <taxon>Fungi</taxon>
        <taxon>Dikarya</taxon>
        <taxon>Basidiomycota</taxon>
        <taxon>Agaricomycotina</taxon>
        <taxon>Agaricomycetes</taxon>
        <taxon>Hymenochaetales</taxon>
        <taxon>Schizoporaceae</taxon>
        <taxon>Schizopora</taxon>
    </lineage>
</organism>
<dbReference type="EMBL" id="KQ085975">
    <property type="protein sequence ID" value="KLO12553.1"/>
    <property type="molecule type" value="Genomic_DNA"/>
</dbReference>
<evidence type="ECO:0008006" key="3">
    <source>
        <dbReference type="Google" id="ProtNLM"/>
    </source>
</evidence>
<dbReference type="OrthoDB" id="3244423at2759"/>
<evidence type="ECO:0000313" key="1">
    <source>
        <dbReference type="EMBL" id="KLO12553.1"/>
    </source>
</evidence>
<reference evidence="1 2" key="1">
    <citation type="submission" date="2015-04" db="EMBL/GenBank/DDBJ databases">
        <title>Complete genome sequence of Schizopora paradoxa KUC8140, a cosmopolitan wood degrader in East Asia.</title>
        <authorList>
            <consortium name="DOE Joint Genome Institute"/>
            <person name="Min B."/>
            <person name="Park H."/>
            <person name="Jang Y."/>
            <person name="Kim J.-J."/>
            <person name="Kim K.H."/>
            <person name="Pangilinan J."/>
            <person name="Lipzen A."/>
            <person name="Riley R."/>
            <person name="Grigoriev I.V."/>
            <person name="Spatafora J.W."/>
            <person name="Choi I.-G."/>
        </authorList>
    </citation>
    <scope>NUCLEOTIDE SEQUENCE [LARGE SCALE GENOMIC DNA]</scope>
    <source>
        <strain evidence="1 2">KUC8140</strain>
    </source>
</reference>
<proteinExistence type="predicted"/>
<name>A0A0H2RSX2_9AGAM</name>